<name>A0A378IAP3_9GAMM</name>
<comment type="subcellular location">
    <subcellularLocation>
        <location evidence="1">Cell membrane</location>
        <topology evidence="1">Multi-pass membrane protein</topology>
    </subcellularLocation>
</comment>
<dbReference type="Pfam" id="PF13520">
    <property type="entry name" value="AA_permease_2"/>
    <property type="match status" value="1"/>
</dbReference>
<dbReference type="Gene3D" id="1.20.1740.10">
    <property type="entry name" value="Amino acid/polyamine transporter I"/>
    <property type="match status" value="1"/>
</dbReference>
<feature type="transmembrane region" description="Helical" evidence="6">
    <location>
        <begin position="274"/>
        <end position="303"/>
    </location>
</feature>
<feature type="transmembrane region" description="Helical" evidence="6">
    <location>
        <begin position="91"/>
        <end position="117"/>
    </location>
</feature>
<evidence type="ECO:0000256" key="4">
    <source>
        <dbReference type="ARBA" id="ARBA00022989"/>
    </source>
</evidence>
<feature type="transmembrane region" description="Helical" evidence="6">
    <location>
        <begin position="233"/>
        <end position="254"/>
    </location>
</feature>
<dbReference type="AlphaFoldDB" id="A0A378IAP3"/>
<dbReference type="RefSeq" id="WP_115303068.1">
    <property type="nucleotide sequence ID" value="NZ_CAAAHO010000002.1"/>
</dbReference>
<keyword evidence="4 6" id="KW-1133">Transmembrane helix</keyword>
<dbReference type="PANTHER" id="PTHR42770:SF11">
    <property type="entry name" value="INNER MEMBRANE TRANSPORT PROTEIN YBAT"/>
    <property type="match status" value="1"/>
</dbReference>
<evidence type="ECO:0000313" key="8">
    <source>
        <dbReference type="Proteomes" id="UP000254968"/>
    </source>
</evidence>
<dbReference type="InterPro" id="IPR050367">
    <property type="entry name" value="APC_superfamily"/>
</dbReference>
<accession>A0A378IAP3</accession>
<organism evidence="7 8">
    <name type="scientific">Legionella beliardensis</name>
    <dbReference type="NCBI Taxonomy" id="91822"/>
    <lineage>
        <taxon>Bacteria</taxon>
        <taxon>Pseudomonadati</taxon>
        <taxon>Pseudomonadota</taxon>
        <taxon>Gammaproteobacteria</taxon>
        <taxon>Legionellales</taxon>
        <taxon>Legionellaceae</taxon>
        <taxon>Legionella</taxon>
    </lineage>
</organism>
<dbReference type="GO" id="GO:0005886">
    <property type="term" value="C:plasma membrane"/>
    <property type="evidence" value="ECO:0007669"/>
    <property type="project" value="UniProtKB-SubCell"/>
</dbReference>
<keyword evidence="5 6" id="KW-0472">Membrane</keyword>
<dbReference type="EMBL" id="UGNV01000001">
    <property type="protein sequence ID" value="STX29394.1"/>
    <property type="molecule type" value="Genomic_DNA"/>
</dbReference>
<reference evidence="7 8" key="1">
    <citation type="submission" date="2018-06" db="EMBL/GenBank/DDBJ databases">
        <authorList>
            <consortium name="Pathogen Informatics"/>
            <person name="Doyle S."/>
        </authorList>
    </citation>
    <scope>NUCLEOTIDE SEQUENCE [LARGE SCALE GENOMIC DNA]</scope>
    <source>
        <strain evidence="7 8">NCTC13315</strain>
    </source>
</reference>
<feature type="transmembrane region" description="Helical" evidence="6">
    <location>
        <begin position="384"/>
        <end position="404"/>
    </location>
</feature>
<evidence type="ECO:0000256" key="1">
    <source>
        <dbReference type="ARBA" id="ARBA00004651"/>
    </source>
</evidence>
<feature type="transmembrane region" description="Helical" evidence="6">
    <location>
        <begin position="194"/>
        <end position="212"/>
    </location>
</feature>
<dbReference type="GO" id="GO:0022857">
    <property type="term" value="F:transmembrane transporter activity"/>
    <property type="evidence" value="ECO:0007669"/>
    <property type="project" value="InterPro"/>
</dbReference>
<keyword evidence="3 6" id="KW-0812">Transmembrane</keyword>
<dbReference type="Proteomes" id="UP000254968">
    <property type="component" value="Unassembled WGS sequence"/>
</dbReference>
<keyword evidence="2" id="KW-1003">Cell membrane</keyword>
<dbReference type="PANTHER" id="PTHR42770">
    <property type="entry name" value="AMINO ACID TRANSPORTER-RELATED"/>
    <property type="match status" value="1"/>
</dbReference>
<evidence type="ECO:0000256" key="6">
    <source>
        <dbReference type="SAM" id="Phobius"/>
    </source>
</evidence>
<feature type="transmembrane region" description="Helical" evidence="6">
    <location>
        <begin position="410"/>
        <end position="428"/>
    </location>
</feature>
<feature type="transmembrane region" description="Helical" evidence="6">
    <location>
        <begin position="46"/>
        <end position="63"/>
    </location>
</feature>
<dbReference type="OrthoDB" id="9804700at2"/>
<evidence type="ECO:0000313" key="7">
    <source>
        <dbReference type="EMBL" id="STX29394.1"/>
    </source>
</evidence>
<feature type="transmembrane region" description="Helical" evidence="6">
    <location>
        <begin position="123"/>
        <end position="141"/>
    </location>
</feature>
<protein>
    <submittedName>
        <fullName evidence="7">Amino acid transporter</fullName>
    </submittedName>
</protein>
<evidence type="ECO:0000256" key="3">
    <source>
        <dbReference type="ARBA" id="ARBA00022692"/>
    </source>
</evidence>
<sequence>MSKPQSGLVRVLGLGALIIYGIGDILGAGIYSIVGKIAGHAGSLTWLSFAIAMAIVLLTALSYSELSSRFPQSGGVSVYIQEAFGQKWMSIFAGLLLFSATIFSMSTLSQAFVGYLGTFGFKIPKWLGVLFFFSLLLSINIRGIRQSSVANIISTFIELSGLLIVLFCGFWFLSTTDSQAVSTTSEEFPGIGNVLKGAALAFFAFTGFEDLANVAEEVKEPEKNLPRAILSSLGVAGILYLGVSWTATAIIPGSELGQSEAPLFDVVTKSYPAIPTYLFAIIALFAVSNTTLLNYITASRLLYGMSRENLMPKLFQTVHSKYHTPYVAILLIFPMVLLLSFVGNLSELASATSTIVLMIFSFSNIALIKIKLRERGKLQDDKAFHVSIIIPCLALALNILAITFLPLRNIIQATVFVAISLLVTWVVLKAEIKLNKLEE</sequence>
<feature type="transmembrane region" description="Helical" evidence="6">
    <location>
        <begin position="153"/>
        <end position="174"/>
    </location>
</feature>
<dbReference type="InterPro" id="IPR002293">
    <property type="entry name" value="AA/rel_permease1"/>
</dbReference>
<feature type="transmembrane region" description="Helical" evidence="6">
    <location>
        <begin position="324"/>
        <end position="342"/>
    </location>
</feature>
<evidence type="ECO:0000256" key="5">
    <source>
        <dbReference type="ARBA" id="ARBA00023136"/>
    </source>
</evidence>
<evidence type="ECO:0000256" key="2">
    <source>
        <dbReference type="ARBA" id="ARBA00022475"/>
    </source>
</evidence>
<proteinExistence type="predicted"/>
<feature type="transmembrane region" description="Helical" evidence="6">
    <location>
        <begin position="348"/>
        <end position="372"/>
    </location>
</feature>
<keyword evidence="8" id="KW-1185">Reference proteome</keyword>
<dbReference type="PIRSF" id="PIRSF006060">
    <property type="entry name" value="AA_transporter"/>
    <property type="match status" value="1"/>
</dbReference>
<feature type="transmembrane region" description="Helical" evidence="6">
    <location>
        <begin position="12"/>
        <end position="34"/>
    </location>
</feature>
<gene>
    <name evidence="7" type="primary">plaP</name>
    <name evidence="7" type="ORF">NCTC13315_01937</name>
</gene>